<reference evidence="3 4" key="1">
    <citation type="journal article" date="2023" name="Microbiol. Spectr.">
        <title>Symbiosis of Carpenter Bees with Uncharacterized Lactic Acid Bacteria Showing NAD Auxotrophy.</title>
        <authorList>
            <person name="Kawasaki S."/>
            <person name="Ozawa K."/>
            <person name="Mori T."/>
            <person name="Yamamoto A."/>
            <person name="Ito M."/>
            <person name="Ohkuma M."/>
            <person name="Sakamoto M."/>
            <person name="Matsutani M."/>
        </authorList>
    </citation>
    <scope>NUCLEOTIDE SEQUENCE [LARGE SCALE GENOMIC DNA]</scope>
    <source>
        <strain evidence="3 4">Kim37-2</strain>
    </source>
</reference>
<dbReference type="PRINTS" id="PR00040">
    <property type="entry name" value="HTHMERR"/>
</dbReference>
<protein>
    <recommendedName>
        <fullName evidence="2">HTH merR-type domain-containing protein</fullName>
    </recommendedName>
</protein>
<name>A0ABM8B6S3_9BIFI</name>
<organism evidence="3 4">
    <name type="scientific">Bombiscardovia nodaiensis</name>
    <dbReference type="NCBI Taxonomy" id="2932181"/>
    <lineage>
        <taxon>Bacteria</taxon>
        <taxon>Bacillati</taxon>
        <taxon>Actinomycetota</taxon>
        <taxon>Actinomycetes</taxon>
        <taxon>Bifidobacteriales</taxon>
        <taxon>Bifidobacteriaceae</taxon>
        <taxon>Bombiscardovia</taxon>
    </lineage>
</organism>
<dbReference type="PROSITE" id="PS00552">
    <property type="entry name" value="HTH_MERR_1"/>
    <property type="match status" value="1"/>
</dbReference>
<keyword evidence="4" id="KW-1185">Reference proteome</keyword>
<dbReference type="Proteomes" id="UP001321766">
    <property type="component" value="Chromosome"/>
</dbReference>
<dbReference type="PANTHER" id="PTHR30204:SF93">
    <property type="entry name" value="HTH MERR-TYPE DOMAIN-CONTAINING PROTEIN"/>
    <property type="match status" value="1"/>
</dbReference>
<evidence type="ECO:0000259" key="2">
    <source>
        <dbReference type="PROSITE" id="PS50937"/>
    </source>
</evidence>
<feature type="domain" description="HTH merR-type" evidence="2">
    <location>
        <begin position="15"/>
        <end position="83"/>
    </location>
</feature>
<accession>A0ABM8B6S3</accession>
<evidence type="ECO:0000313" key="4">
    <source>
        <dbReference type="Proteomes" id="UP001321766"/>
    </source>
</evidence>
<dbReference type="CDD" id="cd01106">
    <property type="entry name" value="HTH_TipAL-Mta"/>
    <property type="match status" value="1"/>
</dbReference>
<dbReference type="PANTHER" id="PTHR30204">
    <property type="entry name" value="REDOX-CYCLING DRUG-SENSING TRANSCRIPTIONAL ACTIVATOR SOXR"/>
    <property type="match status" value="1"/>
</dbReference>
<dbReference type="InterPro" id="IPR000551">
    <property type="entry name" value="MerR-type_HTH_dom"/>
</dbReference>
<proteinExistence type="predicted"/>
<dbReference type="SUPFAM" id="SSF46955">
    <property type="entry name" value="Putative DNA-binding domain"/>
    <property type="match status" value="1"/>
</dbReference>
<evidence type="ECO:0000313" key="3">
    <source>
        <dbReference type="EMBL" id="BDR52546.1"/>
    </source>
</evidence>
<dbReference type="InterPro" id="IPR009061">
    <property type="entry name" value="DNA-bd_dom_put_sf"/>
</dbReference>
<dbReference type="Pfam" id="PF00376">
    <property type="entry name" value="MerR"/>
    <property type="match status" value="1"/>
</dbReference>
<dbReference type="EMBL" id="AP026798">
    <property type="protein sequence ID" value="BDR52546.1"/>
    <property type="molecule type" value="Genomic_DNA"/>
</dbReference>
<dbReference type="SMART" id="SM00422">
    <property type="entry name" value="HTH_MERR"/>
    <property type="match status" value="1"/>
</dbReference>
<dbReference type="Gene3D" id="1.10.1660.10">
    <property type="match status" value="1"/>
</dbReference>
<gene>
    <name evidence="3" type="ORF">KIM372_04530</name>
</gene>
<dbReference type="PROSITE" id="PS50937">
    <property type="entry name" value="HTH_MERR_2"/>
    <property type="match status" value="1"/>
</dbReference>
<dbReference type="InterPro" id="IPR047057">
    <property type="entry name" value="MerR_fam"/>
</dbReference>
<sequence length="154" mass="16910">MRSDDDTEGAGSEPVFSIGEVAHLLGVSERMLRHWEQAGLVSPPRSWSGYREYGAADIGQLERVVLYRELGLNARQMKEVLASPGSLAVDELRQHRTQLVDKFKYLTAALGTLDKLIATAEGKAVEGENMTNASKTSAALQAQAEQEEAHERWG</sequence>
<keyword evidence="1" id="KW-0238">DNA-binding</keyword>
<evidence type="ECO:0000256" key="1">
    <source>
        <dbReference type="ARBA" id="ARBA00023125"/>
    </source>
</evidence>